<protein>
    <submittedName>
        <fullName evidence="1">Uncharacterized protein</fullName>
    </submittedName>
</protein>
<sequence length="134" mass="15036">MPSPILSPVSGESSCTQAQPLMMSTPVADNIVPGKTSEPCESPPSKRRLLSDSTLRASDLARMYKRRFLLFGDNALNAQMNDLKPDLIFCEYDLARNDFRFSDRVEHQCEKLVGEKLVTCFTRNCESSLKKNST</sequence>
<dbReference type="EMBL" id="CACRXK020014393">
    <property type="protein sequence ID" value="CAB4026767.1"/>
    <property type="molecule type" value="Genomic_DNA"/>
</dbReference>
<comment type="caution">
    <text evidence="1">The sequence shown here is derived from an EMBL/GenBank/DDBJ whole genome shotgun (WGS) entry which is preliminary data.</text>
</comment>
<accession>A0A7D9JCX0</accession>
<gene>
    <name evidence="1" type="ORF">PACLA_8A055737</name>
</gene>
<dbReference type="Proteomes" id="UP001152795">
    <property type="component" value="Unassembled WGS sequence"/>
</dbReference>
<dbReference type="AlphaFoldDB" id="A0A7D9JCX0"/>
<organism evidence="1 2">
    <name type="scientific">Paramuricea clavata</name>
    <name type="common">Red gorgonian</name>
    <name type="synonym">Violescent sea-whip</name>
    <dbReference type="NCBI Taxonomy" id="317549"/>
    <lineage>
        <taxon>Eukaryota</taxon>
        <taxon>Metazoa</taxon>
        <taxon>Cnidaria</taxon>
        <taxon>Anthozoa</taxon>
        <taxon>Octocorallia</taxon>
        <taxon>Malacalcyonacea</taxon>
        <taxon>Plexauridae</taxon>
        <taxon>Paramuricea</taxon>
    </lineage>
</organism>
<reference evidence="1" key="1">
    <citation type="submission" date="2020-04" db="EMBL/GenBank/DDBJ databases">
        <authorList>
            <person name="Alioto T."/>
            <person name="Alioto T."/>
            <person name="Gomez Garrido J."/>
        </authorList>
    </citation>
    <scope>NUCLEOTIDE SEQUENCE</scope>
    <source>
        <strain evidence="1">A484AB</strain>
    </source>
</reference>
<evidence type="ECO:0000313" key="2">
    <source>
        <dbReference type="Proteomes" id="UP001152795"/>
    </source>
</evidence>
<keyword evidence="2" id="KW-1185">Reference proteome</keyword>
<proteinExistence type="predicted"/>
<evidence type="ECO:0000313" key="1">
    <source>
        <dbReference type="EMBL" id="CAB4026767.1"/>
    </source>
</evidence>
<name>A0A7D9JCX0_PARCT</name>